<accession>A0ACA9MBW7</accession>
<sequence>QQKRAEVAHFAHVSYSFVDLDSSEKYVDSSSNIDKSSDDNFIKINNLDDANLSIEQHHSSEEEQPLRKKDLNAAMHISVFAFDNATSHKAFSEDALVALKMNFGPDSLALKMQKTV</sequence>
<keyword evidence="2" id="KW-1185">Reference proteome</keyword>
<gene>
    <name evidence="1" type="ORF">SPELUC_LOCUS6178</name>
</gene>
<proteinExistence type="predicted"/>
<reference evidence="1" key="1">
    <citation type="submission" date="2021-06" db="EMBL/GenBank/DDBJ databases">
        <authorList>
            <person name="Kallberg Y."/>
            <person name="Tangrot J."/>
            <person name="Rosling A."/>
        </authorList>
    </citation>
    <scope>NUCLEOTIDE SEQUENCE</scope>
    <source>
        <strain evidence="1">28 12/20/2015</strain>
    </source>
</reference>
<protein>
    <submittedName>
        <fullName evidence="1">13650_t:CDS:1</fullName>
    </submittedName>
</protein>
<evidence type="ECO:0000313" key="1">
    <source>
        <dbReference type="EMBL" id="CAG8576091.1"/>
    </source>
</evidence>
<feature type="non-terminal residue" evidence="1">
    <location>
        <position position="1"/>
    </location>
</feature>
<evidence type="ECO:0000313" key="2">
    <source>
        <dbReference type="Proteomes" id="UP000789366"/>
    </source>
</evidence>
<dbReference type="Proteomes" id="UP000789366">
    <property type="component" value="Unassembled WGS sequence"/>
</dbReference>
<name>A0ACA9MBW7_9GLOM</name>
<organism evidence="1 2">
    <name type="scientific">Cetraspora pellucida</name>
    <dbReference type="NCBI Taxonomy" id="1433469"/>
    <lineage>
        <taxon>Eukaryota</taxon>
        <taxon>Fungi</taxon>
        <taxon>Fungi incertae sedis</taxon>
        <taxon>Mucoromycota</taxon>
        <taxon>Glomeromycotina</taxon>
        <taxon>Glomeromycetes</taxon>
        <taxon>Diversisporales</taxon>
        <taxon>Gigasporaceae</taxon>
        <taxon>Cetraspora</taxon>
    </lineage>
</organism>
<dbReference type="EMBL" id="CAJVPW010007027">
    <property type="protein sequence ID" value="CAG8576091.1"/>
    <property type="molecule type" value="Genomic_DNA"/>
</dbReference>
<comment type="caution">
    <text evidence="1">The sequence shown here is derived from an EMBL/GenBank/DDBJ whole genome shotgun (WGS) entry which is preliminary data.</text>
</comment>